<name>A0A2K1XI59_POPTR</name>
<dbReference type="GO" id="GO:0003676">
    <property type="term" value="F:nucleic acid binding"/>
    <property type="evidence" value="ECO:0007669"/>
    <property type="project" value="InterPro"/>
</dbReference>
<protein>
    <submittedName>
        <fullName evidence="1">Uncharacterized protein</fullName>
    </submittedName>
</protein>
<proteinExistence type="predicted"/>
<gene>
    <name evidence="1" type="ORF">POPTR_015G049400</name>
</gene>
<dbReference type="EMBL" id="CM009304">
    <property type="protein sequence ID" value="PNT00467.1"/>
    <property type="molecule type" value="Genomic_DNA"/>
</dbReference>
<dbReference type="Proteomes" id="UP000006729">
    <property type="component" value="Chromosome 15"/>
</dbReference>
<accession>A0A2K1XI59</accession>
<evidence type="ECO:0000313" key="2">
    <source>
        <dbReference type="Proteomes" id="UP000006729"/>
    </source>
</evidence>
<dbReference type="SUPFAM" id="SSF57756">
    <property type="entry name" value="Retrovirus zinc finger-like domains"/>
    <property type="match status" value="1"/>
</dbReference>
<organism evidence="1 2">
    <name type="scientific">Populus trichocarpa</name>
    <name type="common">Western balsam poplar</name>
    <name type="synonym">Populus balsamifera subsp. trichocarpa</name>
    <dbReference type="NCBI Taxonomy" id="3694"/>
    <lineage>
        <taxon>Eukaryota</taxon>
        <taxon>Viridiplantae</taxon>
        <taxon>Streptophyta</taxon>
        <taxon>Embryophyta</taxon>
        <taxon>Tracheophyta</taxon>
        <taxon>Spermatophyta</taxon>
        <taxon>Magnoliopsida</taxon>
        <taxon>eudicotyledons</taxon>
        <taxon>Gunneridae</taxon>
        <taxon>Pentapetalae</taxon>
        <taxon>rosids</taxon>
        <taxon>fabids</taxon>
        <taxon>Malpighiales</taxon>
        <taxon>Salicaceae</taxon>
        <taxon>Saliceae</taxon>
        <taxon>Populus</taxon>
    </lineage>
</organism>
<dbReference type="InterPro" id="IPR036875">
    <property type="entry name" value="Znf_CCHC_sf"/>
</dbReference>
<dbReference type="GO" id="GO:0008270">
    <property type="term" value="F:zinc ion binding"/>
    <property type="evidence" value="ECO:0007669"/>
    <property type="project" value="InterPro"/>
</dbReference>
<dbReference type="AlphaFoldDB" id="A0A2K1XI59"/>
<dbReference type="InParanoid" id="A0A2K1XI59"/>
<evidence type="ECO:0000313" key="1">
    <source>
        <dbReference type="EMBL" id="PNT00467.1"/>
    </source>
</evidence>
<sequence>MQEKNKVLKEKVDKWNTTLAKFTQGSKILDPMFASQRCVFNKRGLGHQPKKYLKNYFIKAKQSYDQNQTCHYCKSIGHLIYVCPIKKNKVGNMTLVPKGTTNNKKRHNNVWVPKISSRFCVCKN</sequence>
<reference evidence="1 2" key="1">
    <citation type="journal article" date="2006" name="Science">
        <title>The genome of black cottonwood, Populus trichocarpa (Torr. &amp; Gray).</title>
        <authorList>
            <person name="Tuskan G.A."/>
            <person name="Difazio S."/>
            <person name="Jansson S."/>
            <person name="Bohlmann J."/>
            <person name="Grigoriev I."/>
            <person name="Hellsten U."/>
            <person name="Putnam N."/>
            <person name="Ralph S."/>
            <person name="Rombauts S."/>
            <person name="Salamov A."/>
            <person name="Schein J."/>
            <person name="Sterck L."/>
            <person name="Aerts A."/>
            <person name="Bhalerao R.R."/>
            <person name="Bhalerao R.P."/>
            <person name="Blaudez D."/>
            <person name="Boerjan W."/>
            <person name="Brun A."/>
            <person name="Brunner A."/>
            <person name="Busov V."/>
            <person name="Campbell M."/>
            <person name="Carlson J."/>
            <person name="Chalot M."/>
            <person name="Chapman J."/>
            <person name="Chen G.L."/>
            <person name="Cooper D."/>
            <person name="Coutinho P.M."/>
            <person name="Couturier J."/>
            <person name="Covert S."/>
            <person name="Cronk Q."/>
            <person name="Cunningham R."/>
            <person name="Davis J."/>
            <person name="Degroeve S."/>
            <person name="Dejardin A."/>
            <person name="Depamphilis C."/>
            <person name="Detter J."/>
            <person name="Dirks B."/>
            <person name="Dubchak I."/>
            <person name="Duplessis S."/>
            <person name="Ehlting J."/>
            <person name="Ellis B."/>
            <person name="Gendler K."/>
            <person name="Goodstein D."/>
            <person name="Gribskov M."/>
            <person name="Grimwood J."/>
            <person name="Groover A."/>
            <person name="Gunter L."/>
            <person name="Hamberger B."/>
            <person name="Heinze B."/>
            <person name="Helariutta Y."/>
            <person name="Henrissat B."/>
            <person name="Holligan D."/>
            <person name="Holt R."/>
            <person name="Huang W."/>
            <person name="Islam-Faridi N."/>
            <person name="Jones S."/>
            <person name="Jones-Rhoades M."/>
            <person name="Jorgensen R."/>
            <person name="Joshi C."/>
            <person name="Kangasjarvi J."/>
            <person name="Karlsson J."/>
            <person name="Kelleher C."/>
            <person name="Kirkpatrick R."/>
            <person name="Kirst M."/>
            <person name="Kohler A."/>
            <person name="Kalluri U."/>
            <person name="Larimer F."/>
            <person name="Leebens-Mack J."/>
            <person name="Leple J.C."/>
            <person name="Locascio P."/>
            <person name="Lou Y."/>
            <person name="Lucas S."/>
            <person name="Martin F."/>
            <person name="Montanini B."/>
            <person name="Napoli C."/>
            <person name="Nelson D.R."/>
            <person name="Nelson C."/>
            <person name="Nieminen K."/>
            <person name="Nilsson O."/>
            <person name="Pereda V."/>
            <person name="Peter G."/>
            <person name="Philippe R."/>
            <person name="Pilate G."/>
            <person name="Poliakov A."/>
            <person name="Razumovskaya J."/>
            <person name="Richardson P."/>
            <person name="Rinaldi C."/>
            <person name="Ritland K."/>
            <person name="Rouze P."/>
            <person name="Ryaboy D."/>
            <person name="Schmutz J."/>
            <person name="Schrader J."/>
            <person name="Segerman B."/>
            <person name="Shin H."/>
            <person name="Siddiqui A."/>
            <person name="Sterky F."/>
            <person name="Terry A."/>
            <person name="Tsai C.J."/>
            <person name="Uberbacher E."/>
            <person name="Unneberg P."/>
            <person name="Vahala J."/>
            <person name="Wall K."/>
            <person name="Wessler S."/>
            <person name="Yang G."/>
            <person name="Yin T."/>
            <person name="Douglas C."/>
            <person name="Marra M."/>
            <person name="Sandberg G."/>
            <person name="Van de Peer Y."/>
            <person name="Rokhsar D."/>
        </authorList>
    </citation>
    <scope>NUCLEOTIDE SEQUENCE [LARGE SCALE GENOMIC DNA]</scope>
    <source>
        <strain evidence="2">cv. Nisqually</strain>
    </source>
</reference>
<keyword evidence="2" id="KW-1185">Reference proteome</keyword>